<comment type="caution">
    <text evidence="3">The sequence shown here is derived from an EMBL/GenBank/DDBJ whole genome shotgun (WGS) entry which is preliminary data.</text>
</comment>
<dbReference type="Proteomes" id="UP000689195">
    <property type="component" value="Unassembled WGS sequence"/>
</dbReference>
<sequence length="603" mass="71755">MQDSISTYLKTESDSIKDHPASKFKQNFMQTNQRFLNTKKLTYSNKKIAISNQKDAWKQMFGNFLHDINLKQKKDHISQETKEHLQDPLVNEVPLFLPCSNKQFKLQFYKYLEGEQSINELLKAIRFPHLEALSIEDQKKQKRKLSIVQKIKKFRINDIPKSGDKTPQLDIGSSTKQLKVQQLRLVDQRRFTEAGKLMELFKIKINKKVQVLRDFIQQRINLRQQLNKEQREEEIRNIHFIKTFFDITNDYNQHILDQQEELQDDAQYYKKLVPCQKKLKQLLVNYDNVQPIIRHQEKHFDRFDYPSLGMLKNQMNSYSKDYLVELEQQKQIQFKTALNQVRKLLEQQNIKFQSELRKSKIKSNQNSKSQSPLTFHNQENSNPINLLSDCPLDVIVASPKRNVNQYKSYSQFKNCIADPIKRKDYVITKKPFYLFTKQADGDKNSKNTKGLITNFDVKLYDYIHNRNIYTLNKQVQEKTQKFHTLIESQQEQQLNEQLDTQLNQLRKKRLKLRQHGSLEAQRRIKTEIQPDEISDDQSLQSIYEVNLDVYYDQSNQLSKKLREKDDVGFAKRIKQLIKLEEVNTQCLRTNIQKLNKSQNSLNK</sequence>
<evidence type="ECO:0000256" key="1">
    <source>
        <dbReference type="SAM" id="Coils"/>
    </source>
</evidence>
<keyword evidence="4" id="KW-1185">Reference proteome</keyword>
<reference evidence="3" key="1">
    <citation type="submission" date="2021-01" db="EMBL/GenBank/DDBJ databases">
        <authorList>
            <consortium name="Genoscope - CEA"/>
            <person name="William W."/>
        </authorList>
    </citation>
    <scope>NUCLEOTIDE SEQUENCE</scope>
</reference>
<feature type="region of interest" description="Disordered" evidence="2">
    <location>
        <begin position="356"/>
        <end position="380"/>
    </location>
</feature>
<evidence type="ECO:0000256" key="2">
    <source>
        <dbReference type="SAM" id="MobiDB-lite"/>
    </source>
</evidence>
<evidence type="ECO:0000313" key="4">
    <source>
        <dbReference type="Proteomes" id="UP000689195"/>
    </source>
</evidence>
<accession>A0A8S1SK31</accession>
<feature type="coiled-coil region" evidence="1">
    <location>
        <begin position="488"/>
        <end position="515"/>
    </location>
</feature>
<feature type="compositionally biased region" description="Low complexity" evidence="2">
    <location>
        <begin position="362"/>
        <end position="371"/>
    </location>
</feature>
<dbReference type="AlphaFoldDB" id="A0A8S1SK31"/>
<dbReference type="EMBL" id="CAJJDO010000008">
    <property type="protein sequence ID" value="CAD8139669.1"/>
    <property type="molecule type" value="Genomic_DNA"/>
</dbReference>
<gene>
    <name evidence="3" type="ORF">PPENT_87.1.T0080235</name>
</gene>
<proteinExistence type="predicted"/>
<keyword evidence="1" id="KW-0175">Coiled coil</keyword>
<protein>
    <submittedName>
        <fullName evidence="3">Uncharacterized protein</fullName>
    </submittedName>
</protein>
<name>A0A8S1SK31_9CILI</name>
<evidence type="ECO:0000313" key="3">
    <source>
        <dbReference type="EMBL" id="CAD8139669.1"/>
    </source>
</evidence>
<organism evidence="3 4">
    <name type="scientific">Paramecium pentaurelia</name>
    <dbReference type="NCBI Taxonomy" id="43138"/>
    <lineage>
        <taxon>Eukaryota</taxon>
        <taxon>Sar</taxon>
        <taxon>Alveolata</taxon>
        <taxon>Ciliophora</taxon>
        <taxon>Intramacronucleata</taxon>
        <taxon>Oligohymenophorea</taxon>
        <taxon>Peniculida</taxon>
        <taxon>Parameciidae</taxon>
        <taxon>Paramecium</taxon>
    </lineage>
</organism>
<dbReference type="OrthoDB" id="300092at2759"/>